<dbReference type="Proteomes" id="UP000503447">
    <property type="component" value="Chromosome"/>
</dbReference>
<gene>
    <name evidence="1" type="ORF">FTUN_0761</name>
</gene>
<proteinExistence type="predicted"/>
<dbReference type="AlphaFoldDB" id="A0A6M5YJ02"/>
<reference evidence="2" key="1">
    <citation type="submission" date="2020-05" db="EMBL/GenBank/DDBJ databases">
        <title>Frigoriglobus tundricola gen. nov., sp. nov., a psychrotolerant cellulolytic planctomycete of the family Gemmataceae with two divergent copies of 16S rRNA gene.</title>
        <authorList>
            <person name="Kulichevskaya I.S."/>
            <person name="Ivanova A.A."/>
            <person name="Naumoff D.G."/>
            <person name="Beletsky A.V."/>
            <person name="Rijpstra W.I.C."/>
            <person name="Sinninghe Damste J.S."/>
            <person name="Mardanov A.V."/>
            <person name="Ravin N.V."/>
            <person name="Dedysh S.N."/>
        </authorList>
    </citation>
    <scope>NUCLEOTIDE SEQUENCE [LARGE SCALE GENOMIC DNA]</scope>
    <source>
        <strain evidence="2">PL17</strain>
    </source>
</reference>
<sequence>MAELTNRLIDLCRSDEPKTALAALEMFLNRILGKPKETIEMDVNTNSPAALTLDADDLQALERMRRKLSSEPEVIVTPLPDGDE</sequence>
<evidence type="ECO:0000313" key="1">
    <source>
        <dbReference type="EMBL" id="QJW93256.1"/>
    </source>
</evidence>
<evidence type="ECO:0000313" key="2">
    <source>
        <dbReference type="Proteomes" id="UP000503447"/>
    </source>
</evidence>
<dbReference type="KEGG" id="ftj:FTUN_0761"/>
<name>A0A6M5YJ02_9BACT</name>
<protein>
    <submittedName>
        <fullName evidence="1">Uncharacterized protein</fullName>
    </submittedName>
</protein>
<accession>A0A6M5YJ02</accession>
<dbReference type="EMBL" id="CP053452">
    <property type="protein sequence ID" value="QJW93256.1"/>
    <property type="molecule type" value="Genomic_DNA"/>
</dbReference>
<organism evidence="1 2">
    <name type="scientific">Frigoriglobus tundricola</name>
    <dbReference type="NCBI Taxonomy" id="2774151"/>
    <lineage>
        <taxon>Bacteria</taxon>
        <taxon>Pseudomonadati</taxon>
        <taxon>Planctomycetota</taxon>
        <taxon>Planctomycetia</taxon>
        <taxon>Gemmatales</taxon>
        <taxon>Gemmataceae</taxon>
        <taxon>Frigoriglobus</taxon>
    </lineage>
</organism>
<keyword evidence="2" id="KW-1185">Reference proteome</keyword>